<dbReference type="STRING" id="1802500.A2801_04435"/>
<name>A0A1F7YLS6_9BACT</name>
<comment type="caution">
    <text evidence="1">The sequence shown here is derived from an EMBL/GenBank/DDBJ whole genome shotgun (WGS) entry which is preliminary data.</text>
</comment>
<evidence type="ECO:0000313" key="1">
    <source>
        <dbReference type="EMBL" id="OGM28243.1"/>
    </source>
</evidence>
<dbReference type="Proteomes" id="UP000177263">
    <property type="component" value="Unassembled WGS sequence"/>
</dbReference>
<protein>
    <submittedName>
        <fullName evidence="1">Uncharacterized protein</fullName>
    </submittedName>
</protein>
<organism evidence="1 2">
    <name type="scientific">Candidatus Woesebacteria bacterium RIFCSPHIGHO2_01_FULL_41_10</name>
    <dbReference type="NCBI Taxonomy" id="1802500"/>
    <lineage>
        <taxon>Bacteria</taxon>
        <taxon>Candidatus Woeseibacteriota</taxon>
    </lineage>
</organism>
<accession>A0A1F7YLS6</accession>
<reference evidence="1 2" key="1">
    <citation type="journal article" date="2016" name="Nat. Commun.">
        <title>Thousands of microbial genomes shed light on interconnected biogeochemical processes in an aquifer system.</title>
        <authorList>
            <person name="Anantharaman K."/>
            <person name="Brown C.T."/>
            <person name="Hug L.A."/>
            <person name="Sharon I."/>
            <person name="Castelle C.J."/>
            <person name="Probst A.J."/>
            <person name="Thomas B.C."/>
            <person name="Singh A."/>
            <person name="Wilkins M.J."/>
            <person name="Karaoz U."/>
            <person name="Brodie E.L."/>
            <person name="Williams K.H."/>
            <person name="Hubbard S.S."/>
            <person name="Banfield J.F."/>
        </authorList>
    </citation>
    <scope>NUCLEOTIDE SEQUENCE [LARGE SCALE GENOMIC DNA]</scope>
</reference>
<dbReference type="EMBL" id="MGGM01000033">
    <property type="protein sequence ID" value="OGM28243.1"/>
    <property type="molecule type" value="Genomic_DNA"/>
</dbReference>
<proteinExistence type="predicted"/>
<gene>
    <name evidence="1" type="ORF">A2801_04435</name>
</gene>
<dbReference type="AlphaFoldDB" id="A0A1F7YLS6"/>
<evidence type="ECO:0000313" key="2">
    <source>
        <dbReference type="Proteomes" id="UP000177263"/>
    </source>
</evidence>
<sequence>MVIYSFTFLDIVKEVVVIPTILVRTPYFSATLWPLDEAKKIKIQEAFSAVIEIHAVTALVVLTGVTKAPHDFSERNLIPSTSQGVYADRPVGILISTQTVLDIMMPEDVERRVEVTAAGFLFYDKIKDVEPSQCLLNTGTYKVWM</sequence>